<evidence type="ECO:0008006" key="4">
    <source>
        <dbReference type="Google" id="ProtNLM"/>
    </source>
</evidence>
<proteinExistence type="predicted"/>
<evidence type="ECO:0000313" key="2">
    <source>
        <dbReference type="EMBL" id="EGI76518.1"/>
    </source>
</evidence>
<name>F3KUN8_9BURK</name>
<dbReference type="AlphaFoldDB" id="F3KUN8"/>
<organism evidence="2 3">
    <name type="scientific">Hylemonella gracilis ATCC 19624</name>
    <dbReference type="NCBI Taxonomy" id="887062"/>
    <lineage>
        <taxon>Bacteria</taxon>
        <taxon>Pseudomonadati</taxon>
        <taxon>Pseudomonadota</taxon>
        <taxon>Betaproteobacteria</taxon>
        <taxon>Burkholderiales</taxon>
        <taxon>Comamonadaceae</taxon>
        <taxon>Hylemonella</taxon>
    </lineage>
</organism>
<reference evidence="2 3" key="1">
    <citation type="journal article" date="2011" name="EMBO J.">
        <title>Structural diversity of bacterial flagellar motors.</title>
        <authorList>
            <person name="Chen S."/>
            <person name="Beeby M."/>
            <person name="Murphy G.E."/>
            <person name="Leadbetter J.R."/>
            <person name="Hendrixson D.R."/>
            <person name="Briegel A."/>
            <person name="Li Z."/>
            <person name="Shi J."/>
            <person name="Tocheva E.I."/>
            <person name="Muller A."/>
            <person name="Dobro M.J."/>
            <person name="Jensen G.J."/>
        </authorList>
    </citation>
    <scope>NUCLEOTIDE SEQUENCE [LARGE SCALE GENOMIC DNA]</scope>
    <source>
        <strain evidence="2 3">ATCC 19624</strain>
    </source>
</reference>
<keyword evidence="1" id="KW-0175">Coiled coil</keyword>
<evidence type="ECO:0000313" key="3">
    <source>
        <dbReference type="Proteomes" id="UP000016368"/>
    </source>
</evidence>
<keyword evidence="3" id="KW-1185">Reference proteome</keyword>
<dbReference type="STRING" id="887062.HGR_10862"/>
<feature type="coiled-coil region" evidence="1">
    <location>
        <begin position="126"/>
        <end position="153"/>
    </location>
</feature>
<gene>
    <name evidence="2" type="ORF">HGR_10862</name>
</gene>
<protein>
    <recommendedName>
        <fullName evidence="4">Lipoprotein</fullName>
    </recommendedName>
</protein>
<sequence>MIVGMRWFWTCVAVVGLTGCAGSLSTKVDESQALIQVTPPRQWLCALNGKEAGFLDREVTAKPGLHEVTVGIQDCAHRNVFNLTVSAGLIYRFSADLRALDVFNNSGRRVDRLFLNPNDRRTFVSLEESQRARDEQLIQRQEQQAAARAAEKQRKIANLPYIRKVGAQICREWPYSIGHGQISVIEVGYVEGVTNDKVQIRISRAYLKVAPNSSPGGFQPSIIWDDPMNWDLCQ</sequence>
<dbReference type="Proteomes" id="UP000016368">
    <property type="component" value="Unassembled WGS sequence"/>
</dbReference>
<dbReference type="EMBL" id="AEGR01000062">
    <property type="protein sequence ID" value="EGI76518.1"/>
    <property type="molecule type" value="Genomic_DNA"/>
</dbReference>
<accession>F3KUN8</accession>
<dbReference type="PROSITE" id="PS51257">
    <property type="entry name" value="PROKAR_LIPOPROTEIN"/>
    <property type="match status" value="1"/>
</dbReference>
<evidence type="ECO:0000256" key="1">
    <source>
        <dbReference type="SAM" id="Coils"/>
    </source>
</evidence>
<comment type="caution">
    <text evidence="2">The sequence shown here is derived from an EMBL/GenBank/DDBJ whole genome shotgun (WGS) entry which is preliminary data.</text>
</comment>